<dbReference type="PROSITE" id="PS51257">
    <property type="entry name" value="PROKAR_LIPOPROTEIN"/>
    <property type="match status" value="1"/>
</dbReference>
<dbReference type="Proteomes" id="UP000003053">
    <property type="component" value="Unassembled WGS sequence"/>
</dbReference>
<gene>
    <name evidence="1" type="ORF">PI23P_08335</name>
</gene>
<evidence type="ECO:0000313" key="2">
    <source>
        <dbReference type="Proteomes" id="UP000003053"/>
    </source>
</evidence>
<sequence length="190" mass="21794">MKKIFYLSILIFLGCKNQTNSKIDVYQNDNIVIANQFIDAFYSFNEDSLKLSLSYAEKSHPSILYYQKWAECGNYEVLNRADCEIKNDSLVICPVTVKDDLMSALELDLNVTDTFHIIIKDKKIRSVKTSSNDPVVYYKAKDWIKQNRPELIEKPCEDAWEGGPTPCECIKATIQGLAEFKANEESQKTQ</sequence>
<organism evidence="1 2">
    <name type="scientific">Polaribacter irgensii 23-P</name>
    <dbReference type="NCBI Taxonomy" id="313594"/>
    <lineage>
        <taxon>Bacteria</taxon>
        <taxon>Pseudomonadati</taxon>
        <taxon>Bacteroidota</taxon>
        <taxon>Flavobacteriia</taxon>
        <taxon>Flavobacteriales</taxon>
        <taxon>Flavobacteriaceae</taxon>
    </lineage>
</organism>
<name>A4BZM6_9FLAO</name>
<comment type="caution">
    <text evidence="1">The sequence shown here is derived from an EMBL/GenBank/DDBJ whole genome shotgun (WGS) entry which is preliminary data.</text>
</comment>
<dbReference type="RefSeq" id="WP_004570287.1">
    <property type="nucleotide sequence ID" value="NZ_CH724148.1"/>
</dbReference>
<dbReference type="EMBL" id="AAOG01000002">
    <property type="protein sequence ID" value="EAR12619.1"/>
    <property type="molecule type" value="Genomic_DNA"/>
</dbReference>
<reference evidence="1 2" key="1">
    <citation type="submission" date="2006-02" db="EMBL/GenBank/DDBJ databases">
        <authorList>
            <person name="Murray A."/>
            <person name="Staley J."/>
            <person name="Ferriera S."/>
            <person name="Johnson J."/>
            <person name="Kravitz S."/>
            <person name="Halpern A."/>
            <person name="Remington K."/>
            <person name="Beeson K."/>
            <person name="Tran B."/>
            <person name="Rogers Y.-H."/>
            <person name="Friedman R."/>
            <person name="Venter J.C."/>
        </authorList>
    </citation>
    <scope>NUCLEOTIDE SEQUENCE [LARGE SCALE GENOMIC DNA]</scope>
    <source>
        <strain evidence="1 2">23-P</strain>
    </source>
</reference>
<proteinExistence type="predicted"/>
<protein>
    <recommendedName>
        <fullName evidence="3">Lipoprotein</fullName>
    </recommendedName>
</protein>
<dbReference type="AlphaFoldDB" id="A4BZM6"/>
<accession>A4BZM6</accession>
<dbReference type="OrthoDB" id="7059652at2"/>
<evidence type="ECO:0008006" key="3">
    <source>
        <dbReference type="Google" id="ProtNLM"/>
    </source>
</evidence>
<keyword evidence="2" id="KW-1185">Reference proteome</keyword>
<evidence type="ECO:0000313" key="1">
    <source>
        <dbReference type="EMBL" id="EAR12619.1"/>
    </source>
</evidence>
<dbReference type="HOGENOM" id="CLU_1426817_0_0_10"/>